<dbReference type="STRING" id="1447782.SAMN05444417_1456"/>
<name>A0A1M6D063_9RHOB</name>
<dbReference type="EMBL" id="FQYO01000002">
    <property type="protein sequence ID" value="SHI66636.1"/>
    <property type="molecule type" value="Genomic_DNA"/>
</dbReference>
<dbReference type="InterPro" id="IPR020904">
    <property type="entry name" value="Sc_DH/Rdtase_CS"/>
</dbReference>
<keyword evidence="2" id="KW-0560">Oxidoreductase</keyword>
<gene>
    <name evidence="3" type="ORF">SAMN05444417_1456</name>
</gene>
<accession>A0A1M6D063</accession>
<keyword evidence="4" id="KW-1185">Reference proteome</keyword>
<evidence type="ECO:0000256" key="1">
    <source>
        <dbReference type="ARBA" id="ARBA00006484"/>
    </source>
</evidence>
<evidence type="ECO:0000313" key="3">
    <source>
        <dbReference type="EMBL" id="SHI66636.1"/>
    </source>
</evidence>
<dbReference type="GO" id="GO:0016491">
    <property type="term" value="F:oxidoreductase activity"/>
    <property type="evidence" value="ECO:0007669"/>
    <property type="project" value="UniProtKB-KW"/>
</dbReference>
<protein>
    <submittedName>
        <fullName evidence="3">3-hydroxybutyrate dehydrogenase</fullName>
    </submittedName>
</protein>
<dbReference type="PROSITE" id="PS00061">
    <property type="entry name" value="ADH_SHORT"/>
    <property type="match status" value="1"/>
</dbReference>
<dbReference type="InterPro" id="IPR036291">
    <property type="entry name" value="NAD(P)-bd_dom_sf"/>
</dbReference>
<dbReference type="Gene3D" id="3.40.50.720">
    <property type="entry name" value="NAD(P)-binding Rossmann-like Domain"/>
    <property type="match status" value="1"/>
</dbReference>
<reference evidence="3 4" key="1">
    <citation type="submission" date="2016-11" db="EMBL/GenBank/DDBJ databases">
        <authorList>
            <person name="Jaros S."/>
            <person name="Januszkiewicz K."/>
            <person name="Wedrychowicz H."/>
        </authorList>
    </citation>
    <scope>NUCLEOTIDE SEQUENCE [LARGE SCALE GENOMIC DNA]</scope>
    <source>
        <strain evidence="3 4">DSM 100565</strain>
    </source>
</reference>
<dbReference type="InterPro" id="IPR002347">
    <property type="entry name" value="SDR_fam"/>
</dbReference>
<evidence type="ECO:0000313" key="4">
    <source>
        <dbReference type="Proteomes" id="UP000184292"/>
    </source>
</evidence>
<dbReference type="CDD" id="cd05233">
    <property type="entry name" value="SDR_c"/>
    <property type="match status" value="1"/>
</dbReference>
<dbReference type="Pfam" id="PF00106">
    <property type="entry name" value="adh_short"/>
    <property type="match status" value="1"/>
</dbReference>
<dbReference type="SUPFAM" id="SSF51735">
    <property type="entry name" value="NAD(P)-binding Rossmann-fold domains"/>
    <property type="match status" value="1"/>
</dbReference>
<dbReference type="AlphaFoldDB" id="A0A1M6D063"/>
<proteinExistence type="inferred from homology"/>
<dbReference type="PRINTS" id="PR00081">
    <property type="entry name" value="GDHRDH"/>
</dbReference>
<comment type="similarity">
    <text evidence="1">Belongs to the short-chain dehydrogenases/reductases (SDR) family.</text>
</comment>
<dbReference type="PANTHER" id="PTHR43669:SF3">
    <property type="entry name" value="ALCOHOL DEHYDROGENASE, PUTATIVE (AFU_ORTHOLOGUE AFUA_3G03445)-RELATED"/>
    <property type="match status" value="1"/>
</dbReference>
<evidence type="ECO:0000256" key="2">
    <source>
        <dbReference type="ARBA" id="ARBA00023002"/>
    </source>
</evidence>
<dbReference type="RefSeq" id="WP_244526290.1">
    <property type="nucleotide sequence ID" value="NZ_FQYO01000002.1"/>
</dbReference>
<dbReference type="PANTHER" id="PTHR43669">
    <property type="entry name" value="5-KETO-D-GLUCONATE 5-REDUCTASE"/>
    <property type="match status" value="1"/>
</dbReference>
<sequence length="239" mass="24619">MSLEGHRVAVTGAAQGLGAAVARAFADAGAQVLALDRDADGLARLAEETGAAALPCDLAAREGQDTAAGRLAAFAPATLVHNAAILKPAPFAETGPDLWDATMGVGIGAGYRLARACWPAMDAAGGGALIFVSSRSGIEGFAEESAYCAAKHALEGLSKCLALEGADRGILSCTITPGMYMRTPMSEANYPPELKAKWVEPSRLAPAFLHIATTRDPALSGQRLDAWSLSQSLSQEIAR</sequence>
<dbReference type="Proteomes" id="UP000184292">
    <property type="component" value="Unassembled WGS sequence"/>
</dbReference>
<organism evidence="3 4">
    <name type="scientific">Wenxinia saemankumensis</name>
    <dbReference type="NCBI Taxonomy" id="1447782"/>
    <lineage>
        <taxon>Bacteria</taxon>
        <taxon>Pseudomonadati</taxon>
        <taxon>Pseudomonadota</taxon>
        <taxon>Alphaproteobacteria</taxon>
        <taxon>Rhodobacterales</taxon>
        <taxon>Roseobacteraceae</taxon>
        <taxon>Wenxinia</taxon>
    </lineage>
</organism>